<dbReference type="FunCoup" id="A0A7N2MN12">
    <property type="interactions" value="121"/>
</dbReference>
<keyword evidence="3" id="KW-1185">Reference proteome</keyword>
<dbReference type="PANTHER" id="PTHR34145:SF68">
    <property type="entry name" value="FBD DOMAIN-CONTAINING PROTEIN"/>
    <property type="match status" value="1"/>
</dbReference>
<dbReference type="Pfam" id="PF23622">
    <property type="entry name" value="LRR_At1g61320_AtMIF1"/>
    <property type="match status" value="1"/>
</dbReference>
<dbReference type="CDD" id="cd22160">
    <property type="entry name" value="F-box_AtFBL13-like"/>
    <property type="match status" value="1"/>
</dbReference>
<dbReference type="Gene3D" id="3.80.10.10">
    <property type="entry name" value="Ribonuclease Inhibitor"/>
    <property type="match status" value="1"/>
</dbReference>
<dbReference type="GeneID" id="115966070"/>
<reference evidence="2 3" key="1">
    <citation type="journal article" date="2016" name="G3 (Bethesda)">
        <title>First Draft Assembly and Annotation of the Genome of a California Endemic Oak Quercus lobata Nee (Fagaceae).</title>
        <authorList>
            <person name="Sork V.L."/>
            <person name="Fitz-Gibbon S.T."/>
            <person name="Puiu D."/>
            <person name="Crepeau M."/>
            <person name="Gugger P.F."/>
            <person name="Sherman R."/>
            <person name="Stevens K."/>
            <person name="Langley C.H."/>
            <person name="Pellegrini M."/>
            <person name="Salzberg S.L."/>
        </authorList>
    </citation>
    <scope>NUCLEOTIDE SEQUENCE [LARGE SCALE GENOMIC DNA]</scope>
    <source>
        <strain evidence="2 3">cv. SW786</strain>
    </source>
</reference>
<organism evidence="2 3">
    <name type="scientific">Quercus lobata</name>
    <name type="common">Valley oak</name>
    <dbReference type="NCBI Taxonomy" id="97700"/>
    <lineage>
        <taxon>Eukaryota</taxon>
        <taxon>Viridiplantae</taxon>
        <taxon>Streptophyta</taxon>
        <taxon>Embryophyta</taxon>
        <taxon>Tracheophyta</taxon>
        <taxon>Spermatophyta</taxon>
        <taxon>Magnoliopsida</taxon>
        <taxon>eudicotyledons</taxon>
        <taxon>Gunneridae</taxon>
        <taxon>Pentapetalae</taxon>
        <taxon>rosids</taxon>
        <taxon>fabids</taxon>
        <taxon>Fagales</taxon>
        <taxon>Fagaceae</taxon>
        <taxon>Quercus</taxon>
    </lineage>
</organism>
<dbReference type="OMA" id="LSHKWKH"/>
<dbReference type="InterPro" id="IPR032675">
    <property type="entry name" value="LRR_dom_sf"/>
</dbReference>
<dbReference type="AlphaFoldDB" id="A0A7N2MN12"/>
<protein>
    <recommendedName>
        <fullName evidence="1">At1g61320/AtMIF1 LRR domain-containing protein</fullName>
    </recommendedName>
</protein>
<dbReference type="SUPFAM" id="SSF52047">
    <property type="entry name" value="RNI-like"/>
    <property type="match status" value="1"/>
</dbReference>
<dbReference type="InterPro" id="IPR053781">
    <property type="entry name" value="F-box_AtFBL13-like"/>
</dbReference>
<sequence>MEKSVLPLPSDKDLKDLICQLPDDILVHMLSFLTLEEAVRSSVLSHKWKHLWPFFSGSLNFDDPDTMWDIADKKKKMEFERNKFIKRVNRILKLLRGSNLDEFRICFEFNKDFKDLIDGWVDFAISKGVKRLELDFSPTWAYLGPKRYTFPHDRFSVGVSCIKSLTSLTLLYIHVTGELLEHFLSNCPLLERLYVSDSEDIVNLKIWGSTLRLKYLHIIHCSQFKSIEVFAPNLESFGLVGGIIETHVNYAPRLLDVHIGGCEPVKYAICPLSNYLPQLQSLVLNIYISPYVKLELPKFQTLTNLRHLKWKVIASDAESLIGLIPMIEAAPLLQKFNLELSWCKPLKKRELRKVKKHPNKHLKDVEIVGFVGRPIDIELTIYLLESAIKLEKIVIIPRNPALVGTPWEFDEIEKNERAIKAAKQLKKNLPLGAELLIL</sequence>
<evidence type="ECO:0000313" key="2">
    <source>
        <dbReference type="EnsemblPlants" id="QL10p005093:mrna"/>
    </source>
</evidence>
<dbReference type="SUPFAM" id="SSF81383">
    <property type="entry name" value="F-box domain"/>
    <property type="match status" value="1"/>
</dbReference>
<feature type="domain" description="At1g61320/AtMIF1 LRR" evidence="1">
    <location>
        <begin position="157"/>
        <end position="394"/>
    </location>
</feature>
<evidence type="ECO:0000259" key="1">
    <source>
        <dbReference type="Pfam" id="PF23622"/>
    </source>
</evidence>
<accession>A0A7N2MN12</accession>
<dbReference type="EnsemblPlants" id="QL10p005093:mrna">
    <property type="protein sequence ID" value="QL10p005093:mrna"/>
    <property type="gene ID" value="QL10p005093"/>
</dbReference>
<dbReference type="OrthoDB" id="613853at2759"/>
<dbReference type="KEGG" id="qlo:115966070"/>
<dbReference type="InterPro" id="IPR036047">
    <property type="entry name" value="F-box-like_dom_sf"/>
</dbReference>
<reference evidence="2" key="2">
    <citation type="submission" date="2021-01" db="UniProtKB">
        <authorList>
            <consortium name="EnsemblPlants"/>
        </authorList>
    </citation>
    <scope>IDENTIFICATION</scope>
</reference>
<dbReference type="RefSeq" id="XP_030941266.1">
    <property type="nucleotide sequence ID" value="XM_031085406.1"/>
</dbReference>
<dbReference type="InParanoid" id="A0A7N2MN12"/>
<evidence type="ECO:0000313" key="3">
    <source>
        <dbReference type="Proteomes" id="UP000594261"/>
    </source>
</evidence>
<dbReference type="Proteomes" id="UP000594261">
    <property type="component" value="Chromosome 10"/>
</dbReference>
<dbReference type="InterPro" id="IPR055357">
    <property type="entry name" value="LRR_At1g61320_AtMIF1"/>
</dbReference>
<proteinExistence type="predicted"/>
<gene>
    <name evidence="2" type="primary">LOC115966070</name>
</gene>
<dbReference type="InterPro" id="IPR053772">
    <property type="entry name" value="At1g61320/At1g61330-like"/>
</dbReference>
<dbReference type="Gramene" id="QL10p005093:mrna">
    <property type="protein sequence ID" value="QL10p005093:mrna"/>
    <property type="gene ID" value="QL10p005093"/>
</dbReference>
<name>A0A7N2MN12_QUELO</name>
<dbReference type="EMBL" id="LRBV02000010">
    <property type="status" value="NOT_ANNOTATED_CDS"/>
    <property type="molecule type" value="Genomic_DNA"/>
</dbReference>
<dbReference type="PANTHER" id="PTHR34145">
    <property type="entry name" value="OS02G0105600 PROTEIN"/>
    <property type="match status" value="1"/>
</dbReference>